<evidence type="ECO:0000313" key="1">
    <source>
        <dbReference type="EMBL" id="TFL07734.1"/>
    </source>
</evidence>
<gene>
    <name evidence="1" type="ORF">BDV98DRAFT_558383</name>
</gene>
<sequence>MGCQCLYRARSQRLVICLCGSYSSLLTQTLAQTAAASGPSARLRTVIARTCALGYLTAMRSLAWKELQNRKAWDDEDEDEWKNGVRSSFIRRPSTAWELRGGDGQTR</sequence>
<name>A0A5C3R8F8_9AGAR</name>
<organism evidence="1 2">
    <name type="scientific">Pterulicium gracile</name>
    <dbReference type="NCBI Taxonomy" id="1884261"/>
    <lineage>
        <taxon>Eukaryota</taxon>
        <taxon>Fungi</taxon>
        <taxon>Dikarya</taxon>
        <taxon>Basidiomycota</taxon>
        <taxon>Agaricomycotina</taxon>
        <taxon>Agaricomycetes</taxon>
        <taxon>Agaricomycetidae</taxon>
        <taxon>Agaricales</taxon>
        <taxon>Pleurotineae</taxon>
        <taxon>Pterulaceae</taxon>
        <taxon>Pterulicium</taxon>
    </lineage>
</organism>
<protein>
    <submittedName>
        <fullName evidence="1">Uncharacterized protein</fullName>
    </submittedName>
</protein>
<keyword evidence="2" id="KW-1185">Reference proteome</keyword>
<dbReference type="EMBL" id="ML178814">
    <property type="protein sequence ID" value="TFL07734.1"/>
    <property type="molecule type" value="Genomic_DNA"/>
</dbReference>
<reference evidence="1 2" key="1">
    <citation type="journal article" date="2019" name="Nat. Ecol. Evol.">
        <title>Megaphylogeny resolves global patterns of mushroom evolution.</title>
        <authorList>
            <person name="Varga T."/>
            <person name="Krizsan K."/>
            <person name="Foldi C."/>
            <person name="Dima B."/>
            <person name="Sanchez-Garcia M."/>
            <person name="Sanchez-Ramirez S."/>
            <person name="Szollosi G.J."/>
            <person name="Szarkandi J.G."/>
            <person name="Papp V."/>
            <person name="Albert L."/>
            <person name="Andreopoulos W."/>
            <person name="Angelini C."/>
            <person name="Antonin V."/>
            <person name="Barry K.W."/>
            <person name="Bougher N.L."/>
            <person name="Buchanan P."/>
            <person name="Buyck B."/>
            <person name="Bense V."/>
            <person name="Catcheside P."/>
            <person name="Chovatia M."/>
            <person name="Cooper J."/>
            <person name="Damon W."/>
            <person name="Desjardin D."/>
            <person name="Finy P."/>
            <person name="Geml J."/>
            <person name="Haridas S."/>
            <person name="Hughes K."/>
            <person name="Justo A."/>
            <person name="Karasinski D."/>
            <person name="Kautmanova I."/>
            <person name="Kiss B."/>
            <person name="Kocsube S."/>
            <person name="Kotiranta H."/>
            <person name="LaButti K.M."/>
            <person name="Lechner B.E."/>
            <person name="Liimatainen K."/>
            <person name="Lipzen A."/>
            <person name="Lukacs Z."/>
            <person name="Mihaltcheva S."/>
            <person name="Morgado L.N."/>
            <person name="Niskanen T."/>
            <person name="Noordeloos M.E."/>
            <person name="Ohm R.A."/>
            <person name="Ortiz-Santana B."/>
            <person name="Ovrebo C."/>
            <person name="Racz N."/>
            <person name="Riley R."/>
            <person name="Savchenko A."/>
            <person name="Shiryaev A."/>
            <person name="Soop K."/>
            <person name="Spirin V."/>
            <person name="Szebenyi C."/>
            <person name="Tomsovsky M."/>
            <person name="Tulloss R.E."/>
            <person name="Uehling J."/>
            <person name="Grigoriev I.V."/>
            <person name="Vagvolgyi C."/>
            <person name="Papp T."/>
            <person name="Martin F.M."/>
            <person name="Miettinen O."/>
            <person name="Hibbett D.S."/>
            <person name="Nagy L.G."/>
        </authorList>
    </citation>
    <scope>NUCLEOTIDE SEQUENCE [LARGE SCALE GENOMIC DNA]</scope>
    <source>
        <strain evidence="1 2">CBS 309.79</strain>
    </source>
</reference>
<dbReference type="OrthoDB" id="10251154at2759"/>
<dbReference type="Proteomes" id="UP000305067">
    <property type="component" value="Unassembled WGS sequence"/>
</dbReference>
<evidence type="ECO:0000313" key="2">
    <source>
        <dbReference type="Proteomes" id="UP000305067"/>
    </source>
</evidence>
<dbReference type="AlphaFoldDB" id="A0A5C3R8F8"/>
<proteinExistence type="predicted"/>
<accession>A0A5C3R8F8</accession>